<keyword evidence="2 4" id="KW-0067">ATP-binding</keyword>
<comment type="caution">
    <text evidence="4">The sequence shown here is derived from an EMBL/GenBank/DDBJ whole genome shotgun (WGS) entry which is preliminary data.</text>
</comment>
<dbReference type="GO" id="GO:0005524">
    <property type="term" value="F:ATP binding"/>
    <property type="evidence" value="ECO:0007669"/>
    <property type="project" value="UniProtKB-KW"/>
</dbReference>
<dbReference type="Pfam" id="PF00005">
    <property type="entry name" value="ABC_tran"/>
    <property type="match status" value="1"/>
</dbReference>
<feature type="domain" description="ABC transporter" evidence="3">
    <location>
        <begin position="2"/>
        <end position="220"/>
    </location>
</feature>
<dbReference type="Proteomes" id="UP000709437">
    <property type="component" value="Unassembled WGS sequence"/>
</dbReference>
<dbReference type="InterPro" id="IPR015854">
    <property type="entry name" value="ABC_transpr_LolD-like"/>
</dbReference>
<dbReference type="EMBL" id="JAHEWX010000007">
    <property type="protein sequence ID" value="MBT1541580.1"/>
    <property type="molecule type" value="Genomic_DNA"/>
</dbReference>
<dbReference type="InterPro" id="IPR003593">
    <property type="entry name" value="AAA+_ATPase"/>
</dbReference>
<evidence type="ECO:0000256" key="1">
    <source>
        <dbReference type="ARBA" id="ARBA00022741"/>
    </source>
</evidence>
<dbReference type="GO" id="GO:0022857">
    <property type="term" value="F:transmembrane transporter activity"/>
    <property type="evidence" value="ECO:0007669"/>
    <property type="project" value="TreeGrafter"/>
</dbReference>
<accession>A0A9Q2W3I9</accession>
<dbReference type="InterPro" id="IPR027417">
    <property type="entry name" value="P-loop_NTPase"/>
</dbReference>
<dbReference type="PROSITE" id="PS50893">
    <property type="entry name" value="ABC_TRANSPORTER_2"/>
    <property type="match status" value="1"/>
</dbReference>
<dbReference type="PROSITE" id="PS00211">
    <property type="entry name" value="ABC_TRANSPORTER_1"/>
    <property type="match status" value="1"/>
</dbReference>
<sequence length="220" mass="24168">MIVLRDVSKTITEPDGSIRALFDRLDFDLRDDDRSVAITGRSGSGKSTLLRILAGLDTDFGGTYEHDGHVLERTARRMAEHRLRHIGIVTQDHSLLGDRSVLDNVRLGVPARADSTARAHEALDAVGISHLAGKRPRRLSGGEAQRVAIARAIAKRPAVVLADEPTGALDETTEDDVLALFDRLQQAGTKFVIVTHSERVAQRCERQLQLHHERLIARGA</sequence>
<dbReference type="RefSeq" id="WP_017885878.1">
    <property type="nucleotide sequence ID" value="NZ_JAHEWX010000007.1"/>
</dbReference>
<keyword evidence="1" id="KW-0547">Nucleotide-binding</keyword>
<evidence type="ECO:0000313" key="5">
    <source>
        <dbReference type="Proteomes" id="UP000709437"/>
    </source>
</evidence>
<dbReference type="InterPro" id="IPR017871">
    <property type="entry name" value="ABC_transporter-like_CS"/>
</dbReference>
<dbReference type="SUPFAM" id="SSF52540">
    <property type="entry name" value="P-loop containing nucleoside triphosphate hydrolases"/>
    <property type="match status" value="1"/>
</dbReference>
<reference evidence="4" key="1">
    <citation type="submission" date="2021-05" db="EMBL/GenBank/DDBJ databases">
        <title>Whole genome sequence of Curtobacterium flaccumfaciens pv. flaccumfaciens strain CFBP 3417.</title>
        <authorList>
            <person name="Osdaghi E."/>
            <person name="Taghouti G."/>
            <person name="Portier P."/>
            <person name="Fazliarab A."/>
            <person name="Taghavi S.M."/>
            <person name="Briand M."/>
            <person name="Le-Saux M."/>
            <person name="Jacques M.-A."/>
        </authorList>
    </citation>
    <scope>NUCLEOTIDE SEQUENCE</scope>
    <source>
        <strain evidence="4">CFBP 3417</strain>
    </source>
</reference>
<dbReference type="InterPro" id="IPR003439">
    <property type="entry name" value="ABC_transporter-like_ATP-bd"/>
</dbReference>
<evidence type="ECO:0000259" key="3">
    <source>
        <dbReference type="PROSITE" id="PS50893"/>
    </source>
</evidence>
<dbReference type="AlphaFoldDB" id="A0A9Q2W3I9"/>
<proteinExistence type="predicted"/>
<dbReference type="Gene3D" id="3.40.50.300">
    <property type="entry name" value="P-loop containing nucleotide triphosphate hydrolases"/>
    <property type="match status" value="1"/>
</dbReference>
<evidence type="ECO:0000256" key="2">
    <source>
        <dbReference type="ARBA" id="ARBA00022840"/>
    </source>
</evidence>
<dbReference type="GO" id="GO:0005886">
    <property type="term" value="C:plasma membrane"/>
    <property type="evidence" value="ECO:0007669"/>
    <property type="project" value="TreeGrafter"/>
</dbReference>
<name>A0A9Q2W3I9_9MICO</name>
<dbReference type="GO" id="GO:0016887">
    <property type="term" value="F:ATP hydrolysis activity"/>
    <property type="evidence" value="ECO:0007669"/>
    <property type="project" value="InterPro"/>
</dbReference>
<organism evidence="4 5">
    <name type="scientific">Curtobacterium flaccumfaciens pv. flaccumfaciens</name>
    <dbReference type="NCBI Taxonomy" id="138532"/>
    <lineage>
        <taxon>Bacteria</taxon>
        <taxon>Bacillati</taxon>
        <taxon>Actinomycetota</taxon>
        <taxon>Actinomycetes</taxon>
        <taxon>Micrococcales</taxon>
        <taxon>Microbacteriaceae</taxon>
        <taxon>Curtobacterium</taxon>
    </lineage>
</organism>
<dbReference type="SMART" id="SM00382">
    <property type="entry name" value="AAA"/>
    <property type="match status" value="1"/>
</dbReference>
<protein>
    <submittedName>
        <fullName evidence="4">ATP-binding cassette domain-containing protein</fullName>
    </submittedName>
</protein>
<evidence type="ECO:0000313" key="4">
    <source>
        <dbReference type="EMBL" id="MBT1541580.1"/>
    </source>
</evidence>
<gene>
    <name evidence="4" type="ORF">KK103_07410</name>
</gene>
<dbReference type="PANTHER" id="PTHR24220">
    <property type="entry name" value="IMPORT ATP-BINDING PROTEIN"/>
    <property type="match status" value="1"/>
</dbReference>